<dbReference type="EMBL" id="JACEFO010001603">
    <property type="protein sequence ID" value="KAF8732764.1"/>
    <property type="molecule type" value="Genomic_DNA"/>
</dbReference>
<reference evidence="2" key="1">
    <citation type="submission" date="2020-07" db="EMBL/GenBank/DDBJ databases">
        <title>Genome sequence and genetic diversity analysis of an under-domesticated orphan crop, white fonio (Digitaria exilis).</title>
        <authorList>
            <person name="Bennetzen J.L."/>
            <person name="Chen S."/>
            <person name="Ma X."/>
            <person name="Wang X."/>
            <person name="Yssel A.E.J."/>
            <person name="Chaluvadi S.R."/>
            <person name="Johnson M."/>
            <person name="Gangashetty P."/>
            <person name="Hamidou F."/>
            <person name="Sanogo M.D."/>
            <person name="Zwaenepoel A."/>
            <person name="Wallace J."/>
            <person name="Van De Peer Y."/>
            <person name="Van Deynze A."/>
        </authorList>
    </citation>
    <scope>NUCLEOTIDE SEQUENCE</scope>
    <source>
        <tissue evidence="2">Leaves</tissue>
    </source>
</reference>
<evidence type="ECO:0000313" key="4">
    <source>
        <dbReference type="Proteomes" id="UP000636709"/>
    </source>
</evidence>
<accession>A0A835KJB1</accession>
<protein>
    <submittedName>
        <fullName evidence="2">Uncharacterized protein</fullName>
    </submittedName>
</protein>
<dbReference type="OrthoDB" id="601904at2759"/>
<dbReference type="EMBL" id="JACEFO010000244">
    <property type="protein sequence ID" value="KAF8776039.1"/>
    <property type="molecule type" value="Genomic_DNA"/>
</dbReference>
<organism evidence="2 4">
    <name type="scientific">Digitaria exilis</name>
    <dbReference type="NCBI Taxonomy" id="1010633"/>
    <lineage>
        <taxon>Eukaryota</taxon>
        <taxon>Viridiplantae</taxon>
        <taxon>Streptophyta</taxon>
        <taxon>Embryophyta</taxon>
        <taxon>Tracheophyta</taxon>
        <taxon>Spermatophyta</taxon>
        <taxon>Magnoliopsida</taxon>
        <taxon>Liliopsida</taxon>
        <taxon>Poales</taxon>
        <taxon>Poaceae</taxon>
        <taxon>PACMAD clade</taxon>
        <taxon>Panicoideae</taxon>
        <taxon>Panicodae</taxon>
        <taxon>Paniceae</taxon>
        <taxon>Anthephorinae</taxon>
        <taxon>Digitaria</taxon>
    </lineage>
</organism>
<dbReference type="AlphaFoldDB" id="A0A835KJB1"/>
<evidence type="ECO:0000313" key="3">
    <source>
        <dbReference type="EMBL" id="KAF8776039.1"/>
    </source>
</evidence>
<comment type="caution">
    <text evidence="2">The sequence shown here is derived from an EMBL/GenBank/DDBJ whole genome shotgun (WGS) entry which is preliminary data.</text>
</comment>
<sequence length="137" mass="14437">MPSPARLVPASAAGCHYKTLPHVACHSPKSTEPSSIAPDIFNWMSTAMERLLTSLVFCEAPLDPFAYGGAPPASTGAATRLAADVPSSRTAEGADAEARGHVIRRPPRLWQAKCAPAFDGLCCFETVVMPARPSSKC</sequence>
<evidence type="ECO:0000256" key="1">
    <source>
        <dbReference type="SAM" id="MobiDB-lite"/>
    </source>
</evidence>
<keyword evidence="4" id="KW-1185">Reference proteome</keyword>
<proteinExistence type="predicted"/>
<evidence type="ECO:0000313" key="2">
    <source>
        <dbReference type="EMBL" id="KAF8732764.1"/>
    </source>
</evidence>
<gene>
    <name evidence="3" type="ORF">HU200_003946</name>
    <name evidence="2" type="ORF">HU200_015101</name>
</gene>
<feature type="region of interest" description="Disordered" evidence="1">
    <location>
        <begin position="74"/>
        <end position="97"/>
    </location>
</feature>
<dbReference type="Proteomes" id="UP000636709">
    <property type="component" value="Unassembled WGS sequence"/>
</dbReference>
<name>A0A835KJB1_9POAL</name>